<protein>
    <submittedName>
        <fullName evidence="6">Cytochrome p450 domain-containing protein</fullName>
    </submittedName>
</protein>
<reference evidence="6" key="1">
    <citation type="submission" date="2021-09" db="EMBL/GenBank/DDBJ databases">
        <title>A high-quality genome of the endoparasitic fungus Hirsutella rhossiliensis with a comparison of Hirsutella genomes reveals transposable elements contributing to genome size variation.</title>
        <authorList>
            <person name="Lin R."/>
            <person name="Jiao Y."/>
            <person name="Sun X."/>
            <person name="Ling J."/>
            <person name="Xie B."/>
            <person name="Cheng X."/>
        </authorList>
    </citation>
    <scope>NUCLEOTIDE SEQUENCE</scope>
    <source>
        <strain evidence="6">HR02</strain>
    </source>
</reference>
<keyword evidence="1 4" id="KW-0349">Heme</keyword>
<comment type="caution">
    <text evidence="6">The sequence shown here is derived from an EMBL/GenBank/DDBJ whole genome shotgun (WGS) entry which is preliminary data.</text>
</comment>
<dbReference type="GO" id="GO:0005506">
    <property type="term" value="F:iron ion binding"/>
    <property type="evidence" value="ECO:0007669"/>
    <property type="project" value="InterPro"/>
</dbReference>
<feature type="transmembrane region" description="Helical" evidence="5">
    <location>
        <begin position="257"/>
        <end position="279"/>
    </location>
</feature>
<dbReference type="InterPro" id="IPR001128">
    <property type="entry name" value="Cyt_P450"/>
</dbReference>
<dbReference type="GO" id="GO:0004497">
    <property type="term" value="F:monooxygenase activity"/>
    <property type="evidence" value="ECO:0007669"/>
    <property type="project" value="InterPro"/>
</dbReference>
<dbReference type="OrthoDB" id="1470350at2759"/>
<dbReference type="PANTHER" id="PTHR24305:SF226">
    <property type="entry name" value="CYTOCHROME P450 MONOOXYGENASE"/>
    <property type="match status" value="1"/>
</dbReference>
<dbReference type="SUPFAM" id="SSF48264">
    <property type="entry name" value="Cytochrome P450"/>
    <property type="match status" value="1"/>
</dbReference>
<dbReference type="RefSeq" id="XP_044723774.1">
    <property type="nucleotide sequence ID" value="XM_044860141.1"/>
</dbReference>
<keyword evidence="5" id="KW-1133">Transmembrane helix</keyword>
<keyword evidence="2 4" id="KW-0479">Metal-binding</keyword>
<dbReference type="PRINTS" id="PR00385">
    <property type="entry name" value="P450"/>
</dbReference>
<name>A0A9P8SML6_9HYPO</name>
<feature type="binding site" description="axial binding residue" evidence="4">
    <location>
        <position position="410"/>
    </location>
    <ligand>
        <name>heme</name>
        <dbReference type="ChEBI" id="CHEBI:30413"/>
    </ligand>
    <ligandPart>
        <name>Fe</name>
        <dbReference type="ChEBI" id="CHEBI:18248"/>
    </ligandPart>
</feature>
<dbReference type="AlphaFoldDB" id="A0A9P8SML6"/>
<evidence type="ECO:0000256" key="4">
    <source>
        <dbReference type="PIRSR" id="PIRSR602401-1"/>
    </source>
</evidence>
<proteinExistence type="predicted"/>
<dbReference type="Gene3D" id="1.10.630.10">
    <property type="entry name" value="Cytochrome P450"/>
    <property type="match status" value="1"/>
</dbReference>
<dbReference type="EMBL" id="JAIZPD010000002">
    <property type="protein sequence ID" value="KAH0966261.1"/>
    <property type="molecule type" value="Genomic_DNA"/>
</dbReference>
<dbReference type="GO" id="GO:0016705">
    <property type="term" value="F:oxidoreductase activity, acting on paired donors, with incorporation or reduction of molecular oxygen"/>
    <property type="evidence" value="ECO:0007669"/>
    <property type="project" value="InterPro"/>
</dbReference>
<dbReference type="PRINTS" id="PR00463">
    <property type="entry name" value="EP450I"/>
</dbReference>
<dbReference type="PANTHER" id="PTHR24305">
    <property type="entry name" value="CYTOCHROME P450"/>
    <property type="match status" value="1"/>
</dbReference>
<comment type="cofactor">
    <cofactor evidence="4">
        <name>heme</name>
        <dbReference type="ChEBI" id="CHEBI:30413"/>
    </cofactor>
</comment>
<sequence length="481" mass="54277">MGLSDLVQSMVVYAACLFLSYLFLLLSYRATFHPLSKYPGPFFAKILDGYGGVFAASRRLHLVTYENHMKYGPVVRQGPNRLVFNTASSLHDVDVHRRKRKIVSQPLTEKAMRKFEPVMSEQIDVFVQQLHTSAARSEPINMTQRCMWLGGDIVGQLAFGYSLRQQTDDANRWLQPGLALASARINVYMQAPVVRKLEPLLKVLVKKARAKYVNITTDMIKNRLTMDKHAKHDLYSFAVDDMGGSVGLANSELWAEAFFFIVAGGNTTATTMSAMFFYLSRNLACYKKLAHEIRSAFKSADEIHPGDQLRSCVYLQVCISETLRCATPNTGTLWRQQLADDKEPLIIDGHVIPRGTDLGVNLYAIHHNEEYFPDPFVYRPERWLESETSKDQLQKMKNAFAPFILGARSCPGKSVAHMEINLTFARTLWNFDFEAAPGEEGKLGAGTAGRTDGRHREGEYQLYDTFSAMHDGPSLKFYARA</sequence>
<evidence type="ECO:0000256" key="5">
    <source>
        <dbReference type="SAM" id="Phobius"/>
    </source>
</evidence>
<keyword evidence="5" id="KW-0472">Membrane</keyword>
<dbReference type="InterPro" id="IPR002401">
    <property type="entry name" value="Cyt_P450_E_grp-I"/>
</dbReference>
<dbReference type="Proteomes" id="UP000824596">
    <property type="component" value="Unassembled WGS sequence"/>
</dbReference>
<evidence type="ECO:0000256" key="2">
    <source>
        <dbReference type="ARBA" id="ARBA00022723"/>
    </source>
</evidence>
<dbReference type="InterPro" id="IPR036396">
    <property type="entry name" value="Cyt_P450_sf"/>
</dbReference>
<keyword evidence="7" id="KW-1185">Reference proteome</keyword>
<dbReference type="GeneID" id="68350799"/>
<evidence type="ECO:0000313" key="6">
    <source>
        <dbReference type="EMBL" id="KAH0966261.1"/>
    </source>
</evidence>
<evidence type="ECO:0000256" key="1">
    <source>
        <dbReference type="ARBA" id="ARBA00022617"/>
    </source>
</evidence>
<evidence type="ECO:0000313" key="7">
    <source>
        <dbReference type="Proteomes" id="UP000824596"/>
    </source>
</evidence>
<keyword evidence="5" id="KW-0812">Transmembrane</keyword>
<evidence type="ECO:0000256" key="3">
    <source>
        <dbReference type="ARBA" id="ARBA00023004"/>
    </source>
</evidence>
<gene>
    <name evidence="6" type="ORF">HRG_01670</name>
</gene>
<keyword evidence="3 4" id="KW-0408">Iron</keyword>
<dbReference type="Pfam" id="PF00067">
    <property type="entry name" value="p450"/>
    <property type="match status" value="1"/>
</dbReference>
<organism evidence="6 7">
    <name type="scientific">Hirsutella rhossiliensis</name>
    <dbReference type="NCBI Taxonomy" id="111463"/>
    <lineage>
        <taxon>Eukaryota</taxon>
        <taxon>Fungi</taxon>
        <taxon>Dikarya</taxon>
        <taxon>Ascomycota</taxon>
        <taxon>Pezizomycotina</taxon>
        <taxon>Sordariomycetes</taxon>
        <taxon>Hypocreomycetidae</taxon>
        <taxon>Hypocreales</taxon>
        <taxon>Ophiocordycipitaceae</taxon>
        <taxon>Hirsutella</taxon>
    </lineage>
</organism>
<dbReference type="InterPro" id="IPR050121">
    <property type="entry name" value="Cytochrome_P450_monoxygenase"/>
</dbReference>
<accession>A0A9P8SML6</accession>
<dbReference type="GO" id="GO:0020037">
    <property type="term" value="F:heme binding"/>
    <property type="evidence" value="ECO:0007669"/>
    <property type="project" value="InterPro"/>
</dbReference>
<feature type="transmembrane region" description="Helical" evidence="5">
    <location>
        <begin position="6"/>
        <end position="28"/>
    </location>
</feature>